<sequence length="59" mass="6963">MKINGENLSNLKEKNSRKSFIKNFIKSCNNLYSYSCYILFSSNCLSSKMKSDYNFIKKF</sequence>
<dbReference type="EMBL" id="AABF01000152">
    <property type="protein sequence ID" value="EAA23331.1"/>
    <property type="molecule type" value="Genomic_DNA"/>
</dbReference>
<gene>
    <name evidence="1" type="ORF">FNV0301</name>
</gene>
<evidence type="ECO:0000313" key="1">
    <source>
        <dbReference type="EMBL" id="EAA23331.1"/>
    </source>
</evidence>
<protein>
    <submittedName>
        <fullName evidence="1">Uncharacterized protein</fullName>
    </submittedName>
</protein>
<dbReference type="AlphaFoldDB" id="Q7P3Z9"/>
<proteinExistence type="predicted"/>
<dbReference type="Proteomes" id="UP000006454">
    <property type="component" value="Unassembled WGS sequence"/>
</dbReference>
<comment type="caution">
    <text evidence="1">The sequence shown here is derived from an EMBL/GenBank/DDBJ whole genome shotgun (WGS) entry which is preliminary data.</text>
</comment>
<name>Q7P3Z9_FUSVC</name>
<reference evidence="1 2" key="1">
    <citation type="journal article" date="2003" name="Genome Res.">
        <title>Genome analysis of F. nucleatum sub spp vincentii and its comparison with the genome of F. nucleatum ATCC 25586.</title>
        <authorList>
            <person name="Kapatral V."/>
            <person name="Ivanova N."/>
            <person name="Anderson I."/>
            <person name="Reznik G."/>
            <person name="Bhattacharyya A."/>
            <person name="Gardner W.L."/>
            <person name="Mikhailova N."/>
            <person name="Lapidus A."/>
            <person name="Larsen N."/>
            <person name="D'Souza M."/>
            <person name="Walunas T."/>
            <person name="Haselkorn R."/>
            <person name="Overbeek R."/>
            <person name="Kyrpides N."/>
        </authorList>
    </citation>
    <scope>NUCLEOTIDE SEQUENCE [LARGE SCALE GENOMIC DNA]</scope>
    <source>
        <strain evidence="1 2">ATCC 49256</strain>
    </source>
</reference>
<evidence type="ECO:0000313" key="2">
    <source>
        <dbReference type="Proteomes" id="UP000006454"/>
    </source>
</evidence>
<organism evidence="1 2">
    <name type="scientific">Fusobacterium vincentii ATCC 49256</name>
    <dbReference type="NCBI Taxonomy" id="209882"/>
    <lineage>
        <taxon>Bacteria</taxon>
        <taxon>Fusobacteriati</taxon>
        <taxon>Fusobacteriota</taxon>
        <taxon>Fusobacteriia</taxon>
        <taxon>Fusobacteriales</taxon>
        <taxon>Fusobacteriaceae</taxon>
        <taxon>Fusobacterium</taxon>
    </lineage>
</organism>
<accession>Q7P3Z9</accession>